<keyword evidence="5" id="KW-1185">Reference proteome</keyword>
<evidence type="ECO:0000313" key="5">
    <source>
        <dbReference type="Proteomes" id="UP000266327"/>
    </source>
</evidence>
<dbReference type="NCBIfam" id="NF005702">
    <property type="entry name" value="PRK07514.1"/>
    <property type="match status" value="1"/>
</dbReference>
<dbReference type="Proteomes" id="UP000266327">
    <property type="component" value="Unassembled WGS sequence"/>
</dbReference>
<dbReference type="Pfam" id="PF13193">
    <property type="entry name" value="AMP-binding_C"/>
    <property type="match status" value="1"/>
</dbReference>
<dbReference type="OrthoDB" id="9766486at2"/>
<comment type="caution">
    <text evidence="4">The sequence shown here is derived from an EMBL/GenBank/DDBJ whole genome shotgun (WGS) entry which is preliminary data.</text>
</comment>
<name>A0A3A3GT20_9BURK</name>
<comment type="similarity">
    <text evidence="1">Belongs to the ATP-dependent AMP-binding enzyme family.</text>
</comment>
<evidence type="ECO:0000259" key="2">
    <source>
        <dbReference type="Pfam" id="PF00501"/>
    </source>
</evidence>
<dbReference type="InterPro" id="IPR042099">
    <property type="entry name" value="ANL_N_sf"/>
</dbReference>
<dbReference type="InterPro" id="IPR025110">
    <property type="entry name" value="AMP-bd_C"/>
</dbReference>
<dbReference type="RefSeq" id="WP_119787617.1">
    <property type="nucleotide sequence ID" value="NZ_QYUQ01000002.1"/>
</dbReference>
<dbReference type="Pfam" id="PF00501">
    <property type="entry name" value="AMP-binding"/>
    <property type="match status" value="1"/>
</dbReference>
<proteinExistence type="inferred from homology"/>
<organism evidence="4 5">
    <name type="scientific">Noviherbaspirillum sedimenti</name>
    <dbReference type="NCBI Taxonomy" id="2320865"/>
    <lineage>
        <taxon>Bacteria</taxon>
        <taxon>Pseudomonadati</taxon>
        <taxon>Pseudomonadota</taxon>
        <taxon>Betaproteobacteria</taxon>
        <taxon>Burkholderiales</taxon>
        <taxon>Oxalobacteraceae</taxon>
        <taxon>Noviherbaspirillum</taxon>
    </lineage>
</organism>
<dbReference type="Gene3D" id="3.40.50.12780">
    <property type="entry name" value="N-terminal domain of ligase-like"/>
    <property type="match status" value="1"/>
</dbReference>
<dbReference type="InterPro" id="IPR020845">
    <property type="entry name" value="AMP-binding_CS"/>
</dbReference>
<dbReference type="EMBL" id="QYUQ01000002">
    <property type="protein sequence ID" value="RJG04140.1"/>
    <property type="molecule type" value="Genomic_DNA"/>
</dbReference>
<accession>A0A3A3GT20</accession>
<sequence>MSTNIFSVVEARCRHDAPLLYTEDGTTISYGDMLALTARYANLLASLGVVKGDRVAAQVEKSPEALFLYLAVIRMGAIYLPMNTAYQLPEMEYFFKDAQPTVFVHDPANATAKQELAMACGIPHCLTLDGAGLGSLSDQCRAQSASFATVDTSNGEVAAILYTSGTTGRPKGVMISHENLLANGEALVKLWGFTGADIQLHALPLFHAHGLFLSTHCALLSGSSMIFLKKFVAAKVVEMLPRATVMMGVPTFYTRLLDTPQFDLVACHNVRLFVSGSAPLLPETALYMQQRTGHTVLERYGMTESLVITSNPLHGERRIGSVGLPIEGTELRLADEAVNDNRPLPAGTVGAIQIRGPAIMKGYWRNPEKTAEELTSDGWFKTGDLGVLSEDGYLTIVGRSKDLIISGGYNIYPKEVESILNAIPGVVESAVVGVAHRDFGEAVTAVLVCSEPVPSADDIMASLKGQLANYKLPKKIFFVAEFPRNAMGKVLKNELRAIYGKV</sequence>
<gene>
    <name evidence="4" type="ORF">D3878_00180</name>
</gene>
<dbReference type="AlphaFoldDB" id="A0A3A3GT20"/>
<evidence type="ECO:0000256" key="1">
    <source>
        <dbReference type="ARBA" id="ARBA00006432"/>
    </source>
</evidence>
<feature type="domain" description="AMP-binding enzyme C-terminal" evidence="3">
    <location>
        <begin position="415"/>
        <end position="489"/>
    </location>
</feature>
<dbReference type="GO" id="GO:0006631">
    <property type="term" value="P:fatty acid metabolic process"/>
    <property type="evidence" value="ECO:0007669"/>
    <property type="project" value="TreeGrafter"/>
</dbReference>
<dbReference type="InterPro" id="IPR045851">
    <property type="entry name" value="AMP-bd_C_sf"/>
</dbReference>
<dbReference type="PANTHER" id="PTHR43201">
    <property type="entry name" value="ACYL-COA SYNTHETASE"/>
    <property type="match status" value="1"/>
</dbReference>
<evidence type="ECO:0000259" key="3">
    <source>
        <dbReference type="Pfam" id="PF13193"/>
    </source>
</evidence>
<dbReference type="SUPFAM" id="SSF56801">
    <property type="entry name" value="Acetyl-CoA synthetase-like"/>
    <property type="match status" value="1"/>
</dbReference>
<dbReference type="GO" id="GO:0031956">
    <property type="term" value="F:medium-chain fatty acid-CoA ligase activity"/>
    <property type="evidence" value="ECO:0007669"/>
    <property type="project" value="TreeGrafter"/>
</dbReference>
<feature type="domain" description="AMP-dependent synthetase/ligase" evidence="2">
    <location>
        <begin position="11"/>
        <end position="364"/>
    </location>
</feature>
<dbReference type="Gene3D" id="3.30.300.30">
    <property type="match status" value="1"/>
</dbReference>
<protein>
    <submittedName>
        <fullName evidence="4">Malonyl-CoA synthase</fullName>
    </submittedName>
</protein>
<reference evidence="5" key="1">
    <citation type="submission" date="2018-09" db="EMBL/GenBank/DDBJ databases">
        <authorList>
            <person name="Zhu H."/>
        </authorList>
    </citation>
    <scope>NUCLEOTIDE SEQUENCE [LARGE SCALE GENOMIC DNA]</scope>
    <source>
        <strain evidence="5">K1S02-23</strain>
    </source>
</reference>
<dbReference type="InterPro" id="IPR000873">
    <property type="entry name" value="AMP-dep_synth/lig_dom"/>
</dbReference>
<dbReference type="PROSITE" id="PS00455">
    <property type="entry name" value="AMP_BINDING"/>
    <property type="match status" value="1"/>
</dbReference>
<evidence type="ECO:0000313" key="4">
    <source>
        <dbReference type="EMBL" id="RJG04140.1"/>
    </source>
</evidence>
<dbReference type="CDD" id="cd05941">
    <property type="entry name" value="MCS"/>
    <property type="match status" value="1"/>
</dbReference>
<dbReference type="PANTHER" id="PTHR43201:SF8">
    <property type="entry name" value="ACYL-COA SYNTHETASE FAMILY MEMBER 3"/>
    <property type="match status" value="1"/>
</dbReference>